<evidence type="ECO:0000313" key="3">
    <source>
        <dbReference type="Proteomes" id="UP000252519"/>
    </source>
</evidence>
<dbReference type="InterPro" id="IPR036388">
    <property type="entry name" value="WH-like_DNA-bd_sf"/>
</dbReference>
<proteinExistence type="predicted"/>
<dbReference type="EMBL" id="JOJR01000375">
    <property type="protein sequence ID" value="RCN38807.1"/>
    <property type="molecule type" value="Genomic_DNA"/>
</dbReference>
<comment type="caution">
    <text evidence="2">The sequence shown here is derived from an EMBL/GenBank/DDBJ whole genome shotgun (WGS) entry which is preliminary data.</text>
</comment>
<dbReference type="AlphaFoldDB" id="A0A368G7X4"/>
<dbReference type="Pfam" id="PF21517">
    <property type="entry name" value="HTH_Tnp_Tc3_2_like"/>
    <property type="match status" value="1"/>
</dbReference>
<gene>
    <name evidence="2" type="ORF">ANCCAN_15282</name>
</gene>
<keyword evidence="3" id="KW-1185">Reference proteome</keyword>
<dbReference type="InterPro" id="IPR036397">
    <property type="entry name" value="RNaseH_sf"/>
</dbReference>
<evidence type="ECO:0000313" key="2">
    <source>
        <dbReference type="EMBL" id="RCN38807.1"/>
    </source>
</evidence>
<evidence type="ECO:0000259" key="1">
    <source>
        <dbReference type="Pfam" id="PF21517"/>
    </source>
</evidence>
<feature type="domain" description="Transposable element Tc3 transposase-like DNA-binding HTH" evidence="1">
    <location>
        <begin position="3"/>
        <end position="25"/>
    </location>
</feature>
<accession>A0A368G7X4</accession>
<dbReference type="GO" id="GO:0003676">
    <property type="term" value="F:nucleic acid binding"/>
    <property type="evidence" value="ECO:0007669"/>
    <property type="project" value="InterPro"/>
</dbReference>
<dbReference type="Gene3D" id="3.30.420.10">
    <property type="entry name" value="Ribonuclease H-like superfamily/Ribonuclease H"/>
    <property type="match status" value="1"/>
</dbReference>
<reference evidence="2 3" key="1">
    <citation type="submission" date="2014-10" db="EMBL/GenBank/DDBJ databases">
        <title>Draft genome of the hookworm Ancylostoma caninum.</title>
        <authorList>
            <person name="Mitreva M."/>
        </authorList>
    </citation>
    <scope>NUCLEOTIDE SEQUENCE [LARGE SCALE GENOMIC DNA]</scope>
    <source>
        <strain evidence="2 3">Baltimore</strain>
    </source>
</reference>
<dbReference type="Gene3D" id="1.10.10.10">
    <property type="entry name" value="Winged helix-like DNA-binding domain superfamily/Winged helix DNA-binding domain"/>
    <property type="match status" value="1"/>
</dbReference>
<dbReference type="Proteomes" id="UP000252519">
    <property type="component" value="Unassembled WGS sequence"/>
</dbReference>
<dbReference type="InterPro" id="IPR048703">
    <property type="entry name" value="Tnp_Tc3-like_HTH"/>
</dbReference>
<organism evidence="2 3">
    <name type="scientific">Ancylostoma caninum</name>
    <name type="common">Dog hookworm</name>
    <dbReference type="NCBI Taxonomy" id="29170"/>
    <lineage>
        <taxon>Eukaryota</taxon>
        <taxon>Metazoa</taxon>
        <taxon>Ecdysozoa</taxon>
        <taxon>Nematoda</taxon>
        <taxon>Chromadorea</taxon>
        <taxon>Rhabditida</taxon>
        <taxon>Rhabditina</taxon>
        <taxon>Rhabditomorpha</taxon>
        <taxon>Strongyloidea</taxon>
        <taxon>Ancylostomatidae</taxon>
        <taxon>Ancylostomatinae</taxon>
        <taxon>Ancylostoma</taxon>
    </lineage>
</organism>
<name>A0A368G7X4_ANCCA</name>
<sequence length="151" mass="17389">MWLNQIRAELKLPVSNSMVWRALHRNGNVQGFTRRNLTTVWSKPVTISTDEQKFNLDEPDDMISHCKGSQKNPTTFSRRNIGGGSSMDWSNFSAGIRLEIVFVSGPMDSMKYQDTLHKQLLLFLRDIVDRSMPYRKLTPKCMPLRQPKAGF</sequence>
<protein>
    <recommendedName>
        <fullName evidence="1">Transposable element Tc3 transposase-like DNA-binding HTH domain-containing protein</fullName>
    </recommendedName>
</protein>